<feature type="compositionally biased region" description="Basic and acidic residues" evidence="1">
    <location>
        <begin position="140"/>
        <end position="153"/>
    </location>
</feature>
<proteinExistence type="predicted"/>
<gene>
    <name evidence="2" type="ORF">M5D96_000626</name>
</gene>
<evidence type="ECO:0000313" key="2">
    <source>
        <dbReference type="EMBL" id="KAI8044463.1"/>
    </source>
</evidence>
<feature type="compositionally biased region" description="Polar residues" evidence="1">
    <location>
        <begin position="64"/>
        <end position="77"/>
    </location>
</feature>
<feature type="region of interest" description="Disordered" evidence="1">
    <location>
        <begin position="109"/>
        <end position="214"/>
    </location>
</feature>
<dbReference type="Proteomes" id="UP001059596">
    <property type="component" value="Chromosome 3R"/>
</dbReference>
<feature type="compositionally biased region" description="Polar residues" evidence="1">
    <location>
        <begin position="20"/>
        <end position="31"/>
    </location>
</feature>
<dbReference type="AlphaFoldDB" id="A0A9P9YWM6"/>
<feature type="compositionally biased region" description="Polar residues" evidence="1">
    <location>
        <begin position="112"/>
        <end position="125"/>
    </location>
</feature>
<name>A0A9P9YWM6_9MUSC</name>
<feature type="compositionally biased region" description="Polar residues" evidence="1">
    <location>
        <begin position="203"/>
        <end position="214"/>
    </location>
</feature>
<evidence type="ECO:0000256" key="1">
    <source>
        <dbReference type="SAM" id="MobiDB-lite"/>
    </source>
</evidence>
<sequence>MSNLQEIPLAEPEGLEVASSDVTPTPKSNSLKRFFKISKKPLMRDQAEDVSESSSSEDPKELGKSNTINVPEQSSSIADPEEQEKPQPNVKPTIKTSISSYWKILFHRQKGQRQNADFGPSNSAGNDPEEVHEMQPVPQESEHELQSDVKVEQSDIEEYSTDPEPPQPMPKKNLANKASGEEILSALEGGQLSSVELEDGESGQPSPVIVNQFN</sequence>
<evidence type="ECO:0000313" key="3">
    <source>
        <dbReference type="Proteomes" id="UP001059596"/>
    </source>
</evidence>
<keyword evidence="3" id="KW-1185">Reference proteome</keyword>
<accession>A0A9P9YWM6</accession>
<comment type="caution">
    <text evidence="2">The sequence shown here is derived from an EMBL/GenBank/DDBJ whole genome shotgun (WGS) entry which is preliminary data.</text>
</comment>
<dbReference type="EMBL" id="JAMKOV010000001">
    <property type="protein sequence ID" value="KAI8044463.1"/>
    <property type="molecule type" value="Genomic_DNA"/>
</dbReference>
<organism evidence="2 3">
    <name type="scientific">Drosophila gunungcola</name>
    <name type="common">fruit fly</name>
    <dbReference type="NCBI Taxonomy" id="103775"/>
    <lineage>
        <taxon>Eukaryota</taxon>
        <taxon>Metazoa</taxon>
        <taxon>Ecdysozoa</taxon>
        <taxon>Arthropoda</taxon>
        <taxon>Hexapoda</taxon>
        <taxon>Insecta</taxon>
        <taxon>Pterygota</taxon>
        <taxon>Neoptera</taxon>
        <taxon>Endopterygota</taxon>
        <taxon>Diptera</taxon>
        <taxon>Brachycera</taxon>
        <taxon>Muscomorpha</taxon>
        <taxon>Ephydroidea</taxon>
        <taxon>Drosophilidae</taxon>
        <taxon>Drosophila</taxon>
        <taxon>Sophophora</taxon>
    </lineage>
</organism>
<protein>
    <submittedName>
        <fullName evidence="2">Uncharacterized protein</fullName>
    </submittedName>
</protein>
<reference evidence="2" key="1">
    <citation type="journal article" date="2023" name="Genome Biol. Evol.">
        <title>Long-read-based Genome Assembly of Drosophila gunungcola Reveals Fewer Chemosensory Genes in Flower-breeding Species.</title>
        <authorList>
            <person name="Negi A."/>
            <person name="Liao B.Y."/>
            <person name="Yeh S.D."/>
        </authorList>
    </citation>
    <scope>NUCLEOTIDE SEQUENCE</scope>
    <source>
        <strain evidence="2">Sukarami</strain>
    </source>
</reference>
<feature type="region of interest" description="Disordered" evidence="1">
    <location>
        <begin position="1"/>
        <end position="94"/>
    </location>
</feature>